<proteinExistence type="predicted"/>
<gene>
    <name evidence="1" type="ORF">LSAT_V11C200075200</name>
</gene>
<organism evidence="1 2">
    <name type="scientific">Lactuca sativa</name>
    <name type="common">Garden lettuce</name>
    <dbReference type="NCBI Taxonomy" id="4236"/>
    <lineage>
        <taxon>Eukaryota</taxon>
        <taxon>Viridiplantae</taxon>
        <taxon>Streptophyta</taxon>
        <taxon>Embryophyta</taxon>
        <taxon>Tracheophyta</taxon>
        <taxon>Spermatophyta</taxon>
        <taxon>Magnoliopsida</taxon>
        <taxon>eudicotyledons</taxon>
        <taxon>Gunneridae</taxon>
        <taxon>Pentapetalae</taxon>
        <taxon>asterids</taxon>
        <taxon>campanulids</taxon>
        <taxon>Asterales</taxon>
        <taxon>Asteraceae</taxon>
        <taxon>Cichorioideae</taxon>
        <taxon>Cichorieae</taxon>
        <taxon>Lactucinae</taxon>
        <taxon>Lactuca</taxon>
    </lineage>
</organism>
<dbReference type="PANTHER" id="PTHR36805:SF7">
    <property type="entry name" value="AGENET DOMAIN-CONTAINING PROTEIN"/>
    <property type="match status" value="1"/>
</dbReference>
<accession>A0A9R1WCH5</accession>
<name>A0A9R1WCH5_LACSA</name>
<sequence length="128" mass="14932">MCIFLSMPTTCLLECPAIEWTKIYELPHYGRKSKQIKKQLIVRPPYPKIYLKNEMLTVNSITEVCVVIDGEWKVRDLVDWCKDDCYWSARIIKILSGDEIELPIPPARQGRIYDAFCKDLRTSLNGLH</sequence>
<dbReference type="AlphaFoldDB" id="A0A9R1WCH5"/>
<dbReference type="PANTHER" id="PTHR36805">
    <property type="entry name" value="AGENET DOMAIN-CONTAINING PROTEIN"/>
    <property type="match status" value="1"/>
</dbReference>
<evidence type="ECO:0008006" key="3">
    <source>
        <dbReference type="Google" id="ProtNLM"/>
    </source>
</evidence>
<evidence type="ECO:0000313" key="2">
    <source>
        <dbReference type="Proteomes" id="UP000235145"/>
    </source>
</evidence>
<reference evidence="1 2" key="1">
    <citation type="journal article" date="2017" name="Nat. Commun.">
        <title>Genome assembly with in vitro proximity ligation data and whole-genome triplication in lettuce.</title>
        <authorList>
            <person name="Reyes-Chin-Wo S."/>
            <person name="Wang Z."/>
            <person name="Yang X."/>
            <person name="Kozik A."/>
            <person name="Arikit S."/>
            <person name="Song C."/>
            <person name="Xia L."/>
            <person name="Froenicke L."/>
            <person name="Lavelle D.O."/>
            <person name="Truco M.J."/>
            <person name="Xia R."/>
            <person name="Zhu S."/>
            <person name="Xu C."/>
            <person name="Xu H."/>
            <person name="Xu X."/>
            <person name="Cox K."/>
            <person name="Korf I."/>
            <person name="Meyers B.C."/>
            <person name="Michelmore R.W."/>
        </authorList>
    </citation>
    <scope>NUCLEOTIDE SEQUENCE [LARGE SCALE GENOMIC DNA]</scope>
    <source>
        <strain evidence="2">cv. Salinas</strain>
        <tissue evidence="1">Seedlings</tissue>
    </source>
</reference>
<evidence type="ECO:0000313" key="1">
    <source>
        <dbReference type="EMBL" id="KAJ0220076.1"/>
    </source>
</evidence>
<dbReference type="EMBL" id="NBSK02000002">
    <property type="protein sequence ID" value="KAJ0220076.1"/>
    <property type="molecule type" value="Genomic_DNA"/>
</dbReference>
<keyword evidence="2" id="KW-1185">Reference proteome</keyword>
<comment type="caution">
    <text evidence="1">The sequence shown here is derived from an EMBL/GenBank/DDBJ whole genome shotgun (WGS) entry which is preliminary data.</text>
</comment>
<protein>
    <recommendedName>
        <fullName evidence="3">Agenet domain-containing protein</fullName>
    </recommendedName>
</protein>
<dbReference type="Proteomes" id="UP000235145">
    <property type="component" value="Unassembled WGS sequence"/>
</dbReference>